<dbReference type="Proteomes" id="UP001152888">
    <property type="component" value="Unassembled WGS sequence"/>
</dbReference>
<evidence type="ECO:0000313" key="2">
    <source>
        <dbReference type="Proteomes" id="UP001152888"/>
    </source>
</evidence>
<organism evidence="1 2">
    <name type="scientific">Acanthoscelides obtectus</name>
    <name type="common">Bean weevil</name>
    <name type="synonym">Bruchus obtectus</name>
    <dbReference type="NCBI Taxonomy" id="200917"/>
    <lineage>
        <taxon>Eukaryota</taxon>
        <taxon>Metazoa</taxon>
        <taxon>Ecdysozoa</taxon>
        <taxon>Arthropoda</taxon>
        <taxon>Hexapoda</taxon>
        <taxon>Insecta</taxon>
        <taxon>Pterygota</taxon>
        <taxon>Neoptera</taxon>
        <taxon>Endopterygota</taxon>
        <taxon>Coleoptera</taxon>
        <taxon>Polyphaga</taxon>
        <taxon>Cucujiformia</taxon>
        <taxon>Chrysomeloidea</taxon>
        <taxon>Chrysomelidae</taxon>
        <taxon>Bruchinae</taxon>
        <taxon>Bruchini</taxon>
        <taxon>Acanthoscelides</taxon>
    </lineage>
</organism>
<dbReference type="AlphaFoldDB" id="A0A9P0KB20"/>
<evidence type="ECO:0000313" key="1">
    <source>
        <dbReference type="EMBL" id="CAH1970688.1"/>
    </source>
</evidence>
<gene>
    <name evidence="1" type="ORF">ACAOBT_LOCUS9059</name>
</gene>
<reference evidence="1" key="1">
    <citation type="submission" date="2022-03" db="EMBL/GenBank/DDBJ databases">
        <authorList>
            <person name="Sayadi A."/>
        </authorList>
    </citation>
    <scope>NUCLEOTIDE SEQUENCE</scope>
</reference>
<sequence length="79" mass="9477">MKRRQRVAYLSSFCIVIVVVRAFKTARNHRETVTKYLYTVWVLRKLLTLMVRNYVRKTDRGGWTEEQMKNAVVENKIIT</sequence>
<name>A0A9P0KB20_ACAOB</name>
<keyword evidence="2" id="KW-1185">Reference proteome</keyword>
<comment type="caution">
    <text evidence="1">The sequence shown here is derived from an EMBL/GenBank/DDBJ whole genome shotgun (WGS) entry which is preliminary data.</text>
</comment>
<dbReference type="EMBL" id="CAKOFQ010006777">
    <property type="protein sequence ID" value="CAH1970688.1"/>
    <property type="molecule type" value="Genomic_DNA"/>
</dbReference>
<proteinExistence type="predicted"/>
<accession>A0A9P0KB20</accession>
<protein>
    <submittedName>
        <fullName evidence="1">Uncharacterized protein</fullName>
    </submittedName>
</protein>